<evidence type="ECO:0000256" key="2">
    <source>
        <dbReference type="ARBA" id="ARBA00022801"/>
    </source>
</evidence>
<dbReference type="InterPro" id="IPR001539">
    <property type="entry name" value="Peptidase_U32"/>
</dbReference>
<sequence>MERKDVEIMAPVGSYESLMAAIQAGAGSVYFGVEKLNMRARSSHNFTIDDLKEIVSRAEKAGVNTYLTVNTGIFDDELDKIREIIAAAKANGVSAVIASDMGVIQMCREQGVEVHMSTQVNITNYAEVKFYSQFADVMVLAREMTLDRVAEISKQIERDDLRGPSGKRIRLEMFVHGALCMAISGKCYLSLHETSSSANRGACMQTCRRAYIVTDKETGQELEIDNEYIMSPKDLKTIHFLNKILDSGVSVLKIEGRARSAEYVKTVAECYREAAEAYFDGTFGQEKIDNWDSRLSTVFNRGFWDGYYLGQRLGEWSHNYGSRATKKRMYIGKGTNYFSKLKVAEFKMETQSLKVGDEILITGPTTGVVQMVVPEIRVDEKAVEETRKGEFFSMPMEVKIRRSDKLYKIVDASEVKSGRPK</sequence>
<evidence type="ECO:0000256" key="1">
    <source>
        <dbReference type="ARBA" id="ARBA00022670"/>
    </source>
</evidence>
<dbReference type="EMBL" id="BLAU01000001">
    <property type="protein sequence ID" value="GET20372.1"/>
    <property type="molecule type" value="Genomic_DNA"/>
</dbReference>
<dbReference type="Proteomes" id="UP000396862">
    <property type="component" value="Unassembled WGS sequence"/>
</dbReference>
<dbReference type="OrthoDB" id="9807498at2"/>
<dbReference type="PANTHER" id="PTHR30217:SF6">
    <property type="entry name" value="TRNA HYDROXYLATION PROTEIN P"/>
    <property type="match status" value="1"/>
</dbReference>
<organism evidence="5 6">
    <name type="scientific">Prolixibacter denitrificans</name>
    <dbReference type="NCBI Taxonomy" id="1541063"/>
    <lineage>
        <taxon>Bacteria</taxon>
        <taxon>Pseudomonadati</taxon>
        <taxon>Bacteroidota</taxon>
        <taxon>Bacteroidia</taxon>
        <taxon>Marinilabiliales</taxon>
        <taxon>Prolixibacteraceae</taxon>
        <taxon>Prolixibacter</taxon>
    </lineage>
</organism>
<keyword evidence="7" id="KW-1185">Reference proteome</keyword>
<comment type="similarity">
    <text evidence="3">Belongs to the peptidase U32 family.</text>
</comment>
<evidence type="ECO:0000313" key="6">
    <source>
        <dbReference type="Proteomes" id="UP000240621"/>
    </source>
</evidence>
<dbReference type="GO" id="GO:0006508">
    <property type="term" value="P:proteolysis"/>
    <property type="evidence" value="ECO:0007669"/>
    <property type="project" value="UniProtKB-KW"/>
</dbReference>
<dbReference type="Proteomes" id="UP000240621">
    <property type="component" value="Unassembled WGS sequence"/>
</dbReference>
<keyword evidence="1 5" id="KW-0645">Protease</keyword>
<reference evidence="5 6" key="1">
    <citation type="submission" date="2018-03" db="EMBL/GenBank/DDBJ databases">
        <title>Genomic Encyclopedia of Archaeal and Bacterial Type Strains, Phase II (KMG-II): from individual species to whole genera.</title>
        <authorList>
            <person name="Goeker M."/>
        </authorList>
    </citation>
    <scope>NUCLEOTIDE SEQUENCE [LARGE SCALE GENOMIC DNA]</scope>
    <source>
        <strain evidence="5 6">DSM 27267</strain>
    </source>
</reference>
<name>A0A2P8CLE6_9BACT</name>
<dbReference type="PROSITE" id="PS01276">
    <property type="entry name" value="PEPTIDASE_U32"/>
    <property type="match status" value="1"/>
</dbReference>
<protein>
    <submittedName>
        <fullName evidence="4">Collagenase</fullName>
    </submittedName>
    <submittedName>
        <fullName evidence="5">Putative protease</fullName>
    </submittedName>
</protein>
<dbReference type="PANTHER" id="PTHR30217">
    <property type="entry name" value="PEPTIDASE U32 FAMILY"/>
    <property type="match status" value="1"/>
</dbReference>
<dbReference type="GO" id="GO:0008233">
    <property type="term" value="F:peptidase activity"/>
    <property type="evidence" value="ECO:0007669"/>
    <property type="project" value="UniProtKB-KW"/>
</dbReference>
<reference evidence="4 7" key="2">
    <citation type="submission" date="2019-10" db="EMBL/GenBank/DDBJ databases">
        <title>Prolixibacter strains distinguished by the presence of nitrate reductase genes were adept at nitrate-dependent anaerobic corrosion of metallic iron and carbon steel.</title>
        <authorList>
            <person name="Iino T."/>
            <person name="Shono N."/>
            <person name="Ito K."/>
            <person name="Nakamura R."/>
            <person name="Sueoka K."/>
            <person name="Harayama S."/>
            <person name="Ohkuma M."/>
        </authorList>
    </citation>
    <scope>NUCLEOTIDE SEQUENCE [LARGE SCALE GENOMIC DNA]</scope>
    <source>
        <strain evidence="4 7">MIC1-1</strain>
    </source>
</reference>
<dbReference type="EMBL" id="PYGC01000001">
    <property type="protein sequence ID" value="PSK85753.1"/>
    <property type="molecule type" value="Genomic_DNA"/>
</dbReference>
<dbReference type="RefSeq" id="WP_106540767.1">
    <property type="nucleotide sequence ID" value="NZ_BLAU01000001.1"/>
</dbReference>
<dbReference type="AlphaFoldDB" id="A0A2P8CLE6"/>
<dbReference type="Pfam" id="PF01136">
    <property type="entry name" value="Peptidase_U32"/>
    <property type="match status" value="1"/>
</dbReference>
<accession>A0A2P8CLE6</accession>
<evidence type="ECO:0000256" key="3">
    <source>
        <dbReference type="ARBA" id="ARBA00038374"/>
    </source>
</evidence>
<proteinExistence type="inferred from homology"/>
<comment type="caution">
    <text evidence="5">The sequence shown here is derived from an EMBL/GenBank/DDBJ whole genome shotgun (WGS) entry which is preliminary data.</text>
</comment>
<gene>
    <name evidence="5" type="ORF">CLV93_101724</name>
    <name evidence="4" type="ORF">JCM18694_06180</name>
</gene>
<evidence type="ECO:0000313" key="7">
    <source>
        <dbReference type="Proteomes" id="UP000396862"/>
    </source>
</evidence>
<keyword evidence="2" id="KW-0378">Hydrolase</keyword>
<dbReference type="InterPro" id="IPR051454">
    <property type="entry name" value="RNA/ubiquinone_mod_enzymes"/>
</dbReference>
<evidence type="ECO:0000313" key="4">
    <source>
        <dbReference type="EMBL" id="GET20372.1"/>
    </source>
</evidence>
<evidence type="ECO:0000313" key="5">
    <source>
        <dbReference type="EMBL" id="PSK85753.1"/>
    </source>
</evidence>